<proteinExistence type="predicted"/>
<keyword evidence="1" id="KW-0812">Transmembrane</keyword>
<evidence type="ECO:0000256" key="1">
    <source>
        <dbReference type="SAM" id="Phobius"/>
    </source>
</evidence>
<reference evidence="2 3" key="1">
    <citation type="journal article" date="2012" name="Nucleic Acids Res.">
        <title>Sequencing of the smallest Apicomplexan genome from the human pathogen Babesia microti.</title>
        <authorList>
            <person name="Cornillot E."/>
            <person name="Hadj-Kaddour K."/>
            <person name="Dassouli A."/>
            <person name="Noel B."/>
            <person name="Ranwez V."/>
            <person name="Vacherie B."/>
            <person name="Augagneur Y."/>
            <person name="Bres V."/>
            <person name="Duclos A."/>
            <person name="Randazzo S."/>
            <person name="Carcy B."/>
            <person name="Debierre-Grockiego F."/>
            <person name="Delbecq S."/>
            <person name="Moubri-Menage K."/>
            <person name="Shams-Eldin H."/>
            <person name="Usmani-Brown S."/>
            <person name="Bringaud F."/>
            <person name="Wincker P."/>
            <person name="Vivares C.P."/>
            <person name="Schwarz R.T."/>
            <person name="Schetters T.P."/>
            <person name="Krause P.J."/>
            <person name="Gorenflot A."/>
            <person name="Berry V."/>
            <person name="Barbe V."/>
            <person name="Ben Mamoun C."/>
        </authorList>
    </citation>
    <scope>NUCLEOTIDE SEQUENCE [LARGE SCALE GENOMIC DNA]</scope>
    <source>
        <strain evidence="2 3">RI</strain>
    </source>
</reference>
<dbReference type="EMBL" id="LN871599">
    <property type="protein sequence ID" value="CCF75468.1"/>
    <property type="molecule type" value="Genomic_DNA"/>
</dbReference>
<protein>
    <submittedName>
        <fullName evidence="2">Uncharacterized protein</fullName>
    </submittedName>
</protein>
<keyword evidence="3" id="KW-1185">Reference proteome</keyword>
<dbReference type="GO" id="GO:0016020">
    <property type="term" value="C:membrane"/>
    <property type="evidence" value="ECO:0007669"/>
    <property type="project" value="InterPro"/>
</dbReference>
<feature type="transmembrane region" description="Helical" evidence="1">
    <location>
        <begin position="34"/>
        <end position="53"/>
    </location>
</feature>
<dbReference type="AlphaFoldDB" id="I7J8L5"/>
<dbReference type="GeneID" id="24425915"/>
<keyword evidence="1" id="KW-1133">Transmembrane helix</keyword>
<gene>
    <name evidence="2" type="ORF">BmR1_04g06355</name>
</gene>
<keyword evidence="1" id="KW-0472">Membrane</keyword>
<dbReference type="RefSeq" id="XP_012649876.1">
    <property type="nucleotide sequence ID" value="XM_012794422.1"/>
</dbReference>
<feature type="transmembrane region" description="Helical" evidence="1">
    <location>
        <begin position="90"/>
        <end position="112"/>
    </location>
</feature>
<dbReference type="InterPro" id="IPR005349">
    <property type="entry name" value="TMEM14"/>
</dbReference>
<dbReference type="Proteomes" id="UP000002899">
    <property type="component" value="Chromosome IV"/>
</dbReference>
<name>I7J8L5_BABMR</name>
<evidence type="ECO:0000313" key="3">
    <source>
        <dbReference type="Proteomes" id="UP000002899"/>
    </source>
</evidence>
<feature type="transmembrane region" description="Helical" evidence="1">
    <location>
        <begin position="6"/>
        <end position="27"/>
    </location>
</feature>
<dbReference type="VEuPathDB" id="PiroplasmaDB:BmR1_04g06355"/>
<accession>I7J8L5</accession>
<feature type="transmembrane region" description="Helical" evidence="1">
    <location>
        <begin position="59"/>
        <end position="78"/>
    </location>
</feature>
<dbReference type="KEGG" id="bmic:BmR1_04g06355"/>
<sequence length="118" mass="13174">METVVAYFAVSLVSSIILVGLGVTAFVRSKSLKSLISSLALATLYGAHTIVIAFYYNEYFAYIIGIATGLICVIFGYFRMLKRPQINVPVIVLSVGWINFAYYGGLLQSLYYHYNCKF</sequence>
<evidence type="ECO:0000313" key="2">
    <source>
        <dbReference type="EMBL" id="CCF75468.1"/>
    </source>
</evidence>
<dbReference type="Pfam" id="PF03647">
    <property type="entry name" value="Tmemb_14"/>
    <property type="match status" value="1"/>
</dbReference>
<reference evidence="2 3" key="3">
    <citation type="journal article" date="2016" name="Sci. Rep.">
        <title>Genome-wide diversity and gene expression profiling of Babesia microti isolates identify polymorphic genes that mediate host-pathogen interactions.</title>
        <authorList>
            <person name="Silva J.C."/>
            <person name="Cornillot E."/>
            <person name="McCracken C."/>
            <person name="Usmani-Brown S."/>
            <person name="Dwivedi A."/>
            <person name="Ifeonu O.O."/>
            <person name="Crabtree J."/>
            <person name="Gotia H.T."/>
            <person name="Virji A.Z."/>
            <person name="Reynes C."/>
            <person name="Colinge J."/>
            <person name="Kumar V."/>
            <person name="Lawres L."/>
            <person name="Pazzi J.E."/>
            <person name="Pablo J.V."/>
            <person name="Hung C."/>
            <person name="Brancato J."/>
            <person name="Kumari P."/>
            <person name="Orvis J."/>
            <person name="Tretina K."/>
            <person name="Chibucos M."/>
            <person name="Ott S."/>
            <person name="Sadzewicz L."/>
            <person name="Sengamalay N."/>
            <person name="Shetty A.C."/>
            <person name="Su Q."/>
            <person name="Tallon L."/>
            <person name="Fraser C.M."/>
            <person name="Frutos R."/>
            <person name="Molina D.M."/>
            <person name="Krause P.J."/>
            <person name="Ben Mamoun C."/>
        </authorList>
    </citation>
    <scope>NUCLEOTIDE SEQUENCE [LARGE SCALE GENOMIC DNA]</scope>
    <source>
        <strain evidence="2 3">RI</strain>
    </source>
</reference>
<organism evidence="2 3">
    <name type="scientific">Babesia microti (strain RI)</name>
    <dbReference type="NCBI Taxonomy" id="1133968"/>
    <lineage>
        <taxon>Eukaryota</taxon>
        <taxon>Sar</taxon>
        <taxon>Alveolata</taxon>
        <taxon>Apicomplexa</taxon>
        <taxon>Aconoidasida</taxon>
        <taxon>Piroplasmida</taxon>
        <taxon>Babesiidae</taxon>
        <taxon>Babesia</taxon>
    </lineage>
</organism>
<reference evidence="2 3" key="2">
    <citation type="journal article" date="2013" name="PLoS ONE">
        <title>Whole genome mapping and re-organization of the nuclear and mitochondrial genomes of Babesia microti isolates.</title>
        <authorList>
            <person name="Cornillot E."/>
            <person name="Dassouli A."/>
            <person name="Garg A."/>
            <person name="Pachikara N."/>
            <person name="Randazzo S."/>
            <person name="Depoix D."/>
            <person name="Carcy B."/>
            <person name="Delbecq S."/>
            <person name="Frutos R."/>
            <person name="Silva J.C."/>
            <person name="Sutton R."/>
            <person name="Krause P.J."/>
            <person name="Mamoun C.B."/>
        </authorList>
    </citation>
    <scope>NUCLEOTIDE SEQUENCE [LARGE SCALE GENOMIC DNA]</scope>
    <source>
        <strain evidence="2 3">RI</strain>
    </source>
</reference>